<sequence>MKLKPASILLMLVLTLIIGCKNINKINDEVYVKNKKTSRPVDNDSLALTSLIRAAYTWHYEKHLTEFPYKFDKESDSIFTGIDWNKYDQNMAMFKSSKFFTTDFIKHHKSIALILDKSIKNAGIKWRNINDGITVWDSEADDWCNCQDYPDKFWKTLVINHLNIENNLAHFSLSMKIGGDYAPMFYKIAAKKEHNNWKIDSLEGYNYYGTRADYNRMMQN</sequence>
<dbReference type="Proteomes" id="UP001610100">
    <property type="component" value="Unassembled WGS sequence"/>
</dbReference>
<reference evidence="1 2" key="1">
    <citation type="submission" date="2024-02" db="EMBL/GenBank/DDBJ databases">
        <title>A Gaetbulibacter species isolated from tidal flats and genomic insights of their niches.</title>
        <authorList>
            <person name="Ye Y."/>
        </authorList>
    </citation>
    <scope>NUCLEOTIDE SEQUENCE [LARGE SCALE GENOMIC DNA]</scope>
    <source>
        <strain evidence="1 2">KYW382</strain>
    </source>
</reference>
<organism evidence="1 2">
    <name type="scientific">Gaetbulibacter aestuarii</name>
    <dbReference type="NCBI Taxonomy" id="1502358"/>
    <lineage>
        <taxon>Bacteria</taxon>
        <taxon>Pseudomonadati</taxon>
        <taxon>Bacteroidota</taxon>
        <taxon>Flavobacteriia</taxon>
        <taxon>Flavobacteriales</taxon>
        <taxon>Flavobacteriaceae</taxon>
        <taxon>Gaetbulibacter</taxon>
    </lineage>
</organism>
<dbReference type="RefSeq" id="WP_344739267.1">
    <property type="nucleotide sequence ID" value="NZ_BAABAY010000001.1"/>
</dbReference>
<name>A0ABW7MVN9_9FLAO</name>
<protein>
    <recommendedName>
        <fullName evidence="3">DUF3828 domain-containing protein</fullName>
    </recommendedName>
</protein>
<evidence type="ECO:0008006" key="3">
    <source>
        <dbReference type="Google" id="ProtNLM"/>
    </source>
</evidence>
<dbReference type="PROSITE" id="PS51257">
    <property type="entry name" value="PROKAR_LIPOPROTEIN"/>
    <property type="match status" value="1"/>
</dbReference>
<dbReference type="EMBL" id="JBAWKB010000001">
    <property type="protein sequence ID" value="MFH6770759.1"/>
    <property type="molecule type" value="Genomic_DNA"/>
</dbReference>
<evidence type="ECO:0000313" key="1">
    <source>
        <dbReference type="EMBL" id="MFH6770759.1"/>
    </source>
</evidence>
<proteinExistence type="predicted"/>
<accession>A0ABW7MVN9</accession>
<keyword evidence="2" id="KW-1185">Reference proteome</keyword>
<comment type="caution">
    <text evidence="1">The sequence shown here is derived from an EMBL/GenBank/DDBJ whole genome shotgun (WGS) entry which is preliminary data.</text>
</comment>
<evidence type="ECO:0000313" key="2">
    <source>
        <dbReference type="Proteomes" id="UP001610100"/>
    </source>
</evidence>
<gene>
    <name evidence="1" type="ORF">V8G58_02345</name>
</gene>